<name>A0A518GZ45_9BACT</name>
<dbReference type="AlphaFoldDB" id="A0A518GZ45"/>
<organism evidence="3 4">
    <name type="scientific">Tautonia plasticadhaerens</name>
    <dbReference type="NCBI Taxonomy" id="2527974"/>
    <lineage>
        <taxon>Bacteria</taxon>
        <taxon>Pseudomonadati</taxon>
        <taxon>Planctomycetota</taxon>
        <taxon>Planctomycetia</taxon>
        <taxon>Isosphaerales</taxon>
        <taxon>Isosphaeraceae</taxon>
        <taxon>Tautonia</taxon>
    </lineage>
</organism>
<keyword evidence="2" id="KW-1133">Transmembrane helix</keyword>
<dbReference type="EMBL" id="CP036426">
    <property type="protein sequence ID" value="QDV33847.1"/>
    <property type="molecule type" value="Genomic_DNA"/>
</dbReference>
<feature type="transmembrane region" description="Helical" evidence="2">
    <location>
        <begin position="163"/>
        <end position="183"/>
    </location>
</feature>
<feature type="compositionally biased region" description="Pro residues" evidence="1">
    <location>
        <begin position="1"/>
        <end position="21"/>
    </location>
</feature>
<proteinExistence type="predicted"/>
<keyword evidence="2" id="KW-0812">Transmembrane</keyword>
<evidence type="ECO:0000313" key="4">
    <source>
        <dbReference type="Proteomes" id="UP000317835"/>
    </source>
</evidence>
<keyword evidence="2" id="KW-0472">Membrane</keyword>
<protein>
    <submittedName>
        <fullName evidence="3">Uncharacterized protein</fullName>
    </submittedName>
</protein>
<dbReference type="KEGG" id="tpla:ElP_17270"/>
<feature type="transmembrane region" description="Helical" evidence="2">
    <location>
        <begin position="36"/>
        <end position="53"/>
    </location>
</feature>
<keyword evidence="4" id="KW-1185">Reference proteome</keyword>
<reference evidence="3 4" key="1">
    <citation type="submission" date="2019-02" db="EMBL/GenBank/DDBJ databases">
        <title>Deep-cultivation of Planctomycetes and their phenomic and genomic characterization uncovers novel biology.</title>
        <authorList>
            <person name="Wiegand S."/>
            <person name="Jogler M."/>
            <person name="Boedeker C."/>
            <person name="Pinto D."/>
            <person name="Vollmers J."/>
            <person name="Rivas-Marin E."/>
            <person name="Kohn T."/>
            <person name="Peeters S.H."/>
            <person name="Heuer A."/>
            <person name="Rast P."/>
            <person name="Oberbeckmann S."/>
            <person name="Bunk B."/>
            <person name="Jeske O."/>
            <person name="Meyerdierks A."/>
            <person name="Storesund J.E."/>
            <person name="Kallscheuer N."/>
            <person name="Luecker S."/>
            <person name="Lage O.M."/>
            <person name="Pohl T."/>
            <person name="Merkel B.J."/>
            <person name="Hornburger P."/>
            <person name="Mueller R.-W."/>
            <person name="Bruemmer F."/>
            <person name="Labrenz M."/>
            <person name="Spormann A.M."/>
            <person name="Op den Camp H."/>
            <person name="Overmann J."/>
            <person name="Amann R."/>
            <person name="Jetten M.S.M."/>
            <person name="Mascher T."/>
            <person name="Medema M.H."/>
            <person name="Devos D.P."/>
            <person name="Kaster A.-K."/>
            <person name="Ovreas L."/>
            <person name="Rohde M."/>
            <person name="Galperin M.Y."/>
            <person name="Jogler C."/>
        </authorList>
    </citation>
    <scope>NUCLEOTIDE SEQUENCE [LARGE SCALE GENOMIC DNA]</scope>
    <source>
        <strain evidence="3 4">ElP</strain>
    </source>
</reference>
<gene>
    <name evidence="3" type="ORF">ElP_17270</name>
</gene>
<evidence type="ECO:0000313" key="3">
    <source>
        <dbReference type="EMBL" id="QDV33847.1"/>
    </source>
</evidence>
<dbReference type="RefSeq" id="WP_145268288.1">
    <property type="nucleotide sequence ID" value="NZ_CP036426.1"/>
</dbReference>
<feature type="transmembrane region" description="Helical" evidence="2">
    <location>
        <begin position="122"/>
        <end position="143"/>
    </location>
</feature>
<dbReference type="Proteomes" id="UP000317835">
    <property type="component" value="Chromosome"/>
</dbReference>
<feature type="region of interest" description="Disordered" evidence="1">
    <location>
        <begin position="1"/>
        <end position="29"/>
    </location>
</feature>
<accession>A0A518GZ45</accession>
<sequence length="265" mass="25476">MAAEHPPVPAPDPTPAGPPPIATDDARPASAGRTRVAALVGAILAALAAWGLGESPAVRVAPVESKMMVMGQETETMATTAEAIREADRLTAVRSLSAFGGLLGLAMGAAAGLAARRGRGAALGGAAGLVLGGLAGAAAAYGAAPLYEAIRTPGKQDLLPVMLMHLALWAPIGAAGGAAAGIGRGRGPAGAVGSAIAGAVGAAIAGLIFQVIGTLAFPMAGVDKVLSTTPASRLASRLAVALGTGLFAASAAPGGRKRRGGPPAS</sequence>
<feature type="transmembrane region" description="Helical" evidence="2">
    <location>
        <begin position="195"/>
        <end position="222"/>
    </location>
</feature>
<evidence type="ECO:0000256" key="1">
    <source>
        <dbReference type="SAM" id="MobiDB-lite"/>
    </source>
</evidence>
<evidence type="ECO:0000256" key="2">
    <source>
        <dbReference type="SAM" id="Phobius"/>
    </source>
</evidence>
<feature type="transmembrane region" description="Helical" evidence="2">
    <location>
        <begin position="96"/>
        <end position="115"/>
    </location>
</feature>
<feature type="transmembrane region" description="Helical" evidence="2">
    <location>
        <begin position="234"/>
        <end position="252"/>
    </location>
</feature>